<name>A0A0V0ZNY0_9BILA</name>
<comment type="caution">
    <text evidence="1">The sequence shown here is derived from an EMBL/GenBank/DDBJ whole genome shotgun (WGS) entry which is preliminary data.</text>
</comment>
<dbReference type="OrthoDB" id="10493279at2759"/>
<evidence type="ECO:0000313" key="2">
    <source>
        <dbReference type="Proteomes" id="UP000054783"/>
    </source>
</evidence>
<dbReference type="EMBL" id="JYDQ01000128">
    <property type="protein sequence ID" value="KRY13913.1"/>
    <property type="molecule type" value="Genomic_DNA"/>
</dbReference>
<dbReference type="Proteomes" id="UP000054783">
    <property type="component" value="Unassembled WGS sequence"/>
</dbReference>
<accession>A0A0V0ZNY0</accession>
<protein>
    <submittedName>
        <fullName evidence="1">Uncharacterized protein</fullName>
    </submittedName>
</protein>
<keyword evidence="2" id="KW-1185">Reference proteome</keyword>
<sequence>MAQKNPQLCWIQKHTEEICNALFGPHKKFKLTVYQWNRHGRTNIHHDHKVKRVSIHCEFFKNALPGIDLEMEM</sequence>
<organism evidence="1 2">
    <name type="scientific">Trichinella patagoniensis</name>
    <dbReference type="NCBI Taxonomy" id="990121"/>
    <lineage>
        <taxon>Eukaryota</taxon>
        <taxon>Metazoa</taxon>
        <taxon>Ecdysozoa</taxon>
        <taxon>Nematoda</taxon>
        <taxon>Enoplea</taxon>
        <taxon>Dorylaimia</taxon>
        <taxon>Trichinellida</taxon>
        <taxon>Trichinellidae</taxon>
        <taxon>Trichinella</taxon>
    </lineage>
</organism>
<gene>
    <name evidence="1" type="ORF">T12_15612</name>
</gene>
<dbReference type="AlphaFoldDB" id="A0A0V0ZNY0"/>
<reference evidence="1 2" key="1">
    <citation type="submission" date="2015-01" db="EMBL/GenBank/DDBJ databases">
        <title>Evolution of Trichinella species and genotypes.</title>
        <authorList>
            <person name="Korhonen P.K."/>
            <person name="Edoardo P."/>
            <person name="Giuseppe L.R."/>
            <person name="Gasser R.B."/>
        </authorList>
    </citation>
    <scope>NUCLEOTIDE SEQUENCE [LARGE SCALE GENOMIC DNA]</scope>
    <source>
        <strain evidence="1">ISS2496</strain>
    </source>
</reference>
<proteinExistence type="predicted"/>
<evidence type="ECO:0000313" key="1">
    <source>
        <dbReference type="EMBL" id="KRY13913.1"/>
    </source>
</evidence>